<protein>
    <recommendedName>
        <fullName evidence="4">Secreted protein</fullName>
    </recommendedName>
</protein>
<feature type="chain" id="PRO_5029788744" description="Secreted protein" evidence="1">
    <location>
        <begin position="31"/>
        <end position="308"/>
    </location>
</feature>
<dbReference type="RefSeq" id="WP_228389855.1">
    <property type="nucleotide sequence ID" value="NZ_WEGJ01000003.1"/>
</dbReference>
<proteinExistence type="predicted"/>
<dbReference type="EMBL" id="WEGJ01000003">
    <property type="protein sequence ID" value="MQY11263.1"/>
    <property type="molecule type" value="Genomic_DNA"/>
</dbReference>
<feature type="signal peptide" evidence="1">
    <location>
        <begin position="1"/>
        <end position="30"/>
    </location>
</feature>
<dbReference type="Proteomes" id="UP000466345">
    <property type="component" value="Unassembled WGS sequence"/>
</dbReference>
<sequence length="308" mass="32518">MSNRWTGLRRAAAATMAAALIGLGAGTANAAPKPLEWPPVQPGAYLYTGVMGSGTVTQVDLDDVGTCHTLDTPVLSSQIVSDPEMLNIWNGPDCTGSQMFNSAGKPTNMSFQYAMWSYRVVLPAYFPPPTDGAVLYPAEQGQGPATEVDLDDVGTCHTLAAPALSYQNGADSADMELFAEAGCGIESGRVWRAGETTGRNLEIPGALSYRVVPAADWPAFKEGAYLYSGTNGTGTETEVDIHADPGTCHTLAAPVLSDMVVVEGNTHLELFTGTDCTSRVPGLSGWRTGTLAMGNFSWAMRSYRLIPL</sequence>
<dbReference type="PROSITE" id="PS51318">
    <property type="entry name" value="TAT"/>
    <property type="match status" value="1"/>
</dbReference>
<evidence type="ECO:0000313" key="2">
    <source>
        <dbReference type="EMBL" id="MQY11263.1"/>
    </source>
</evidence>
<gene>
    <name evidence="2" type="ORF">SRB5_13780</name>
</gene>
<dbReference type="InterPro" id="IPR006311">
    <property type="entry name" value="TAT_signal"/>
</dbReference>
<evidence type="ECO:0000313" key="3">
    <source>
        <dbReference type="Proteomes" id="UP000466345"/>
    </source>
</evidence>
<accession>A0A7K0CD44</accession>
<reference evidence="2 3" key="1">
    <citation type="submission" date="2019-10" db="EMBL/GenBank/DDBJ databases">
        <title>Streptomyces smaragdinus sp. nov. and Streptomyces fabii sp. nov., isolated from the gut of fungus growing-termite Macrotermes natalensis.</title>
        <authorList>
            <person name="Schwitalla J."/>
            <person name="Benndorf R."/>
            <person name="Martin K."/>
            <person name="De Beer W."/>
            <person name="Kaster A.-K."/>
            <person name="Vollmers J."/>
            <person name="Poulsen M."/>
            <person name="Beemelmanns C."/>
        </authorList>
    </citation>
    <scope>NUCLEOTIDE SEQUENCE [LARGE SCALE GENOMIC DNA]</scope>
    <source>
        <strain evidence="2 3">RB5</strain>
    </source>
</reference>
<keyword evidence="1" id="KW-0732">Signal</keyword>
<organism evidence="2 3">
    <name type="scientific">Streptomyces smaragdinus</name>
    <dbReference type="NCBI Taxonomy" id="2585196"/>
    <lineage>
        <taxon>Bacteria</taxon>
        <taxon>Bacillati</taxon>
        <taxon>Actinomycetota</taxon>
        <taxon>Actinomycetes</taxon>
        <taxon>Kitasatosporales</taxon>
        <taxon>Streptomycetaceae</taxon>
        <taxon>Streptomyces</taxon>
    </lineage>
</organism>
<keyword evidence="3" id="KW-1185">Reference proteome</keyword>
<evidence type="ECO:0008006" key="4">
    <source>
        <dbReference type="Google" id="ProtNLM"/>
    </source>
</evidence>
<dbReference type="AlphaFoldDB" id="A0A7K0CD44"/>
<evidence type="ECO:0000256" key="1">
    <source>
        <dbReference type="SAM" id="SignalP"/>
    </source>
</evidence>
<name>A0A7K0CD44_9ACTN</name>
<comment type="caution">
    <text evidence="2">The sequence shown here is derived from an EMBL/GenBank/DDBJ whole genome shotgun (WGS) entry which is preliminary data.</text>
</comment>